<dbReference type="Proteomes" id="UP000564385">
    <property type="component" value="Unassembled WGS sequence"/>
</dbReference>
<keyword evidence="3 6" id="KW-0812">Transmembrane</keyword>
<keyword evidence="5 6" id="KW-0472">Membrane</keyword>
<dbReference type="GO" id="GO:0005886">
    <property type="term" value="C:plasma membrane"/>
    <property type="evidence" value="ECO:0007669"/>
    <property type="project" value="UniProtKB-SubCell"/>
</dbReference>
<organism evidence="9 10">
    <name type="scientific">Tunturiibacter lichenicola</name>
    <dbReference type="NCBI Taxonomy" id="2051959"/>
    <lineage>
        <taxon>Bacteria</taxon>
        <taxon>Pseudomonadati</taxon>
        <taxon>Acidobacteriota</taxon>
        <taxon>Terriglobia</taxon>
        <taxon>Terriglobales</taxon>
        <taxon>Acidobacteriaceae</taxon>
        <taxon>Tunturiibacter</taxon>
    </lineage>
</organism>
<dbReference type="Pfam" id="PF13807">
    <property type="entry name" value="GNVR"/>
    <property type="match status" value="1"/>
</dbReference>
<evidence type="ECO:0000259" key="7">
    <source>
        <dbReference type="Pfam" id="PF02706"/>
    </source>
</evidence>
<comment type="subcellular location">
    <subcellularLocation>
        <location evidence="1">Cell membrane</location>
        <topology evidence="1">Multi-pass membrane protein</topology>
    </subcellularLocation>
</comment>
<evidence type="ECO:0000256" key="2">
    <source>
        <dbReference type="ARBA" id="ARBA00022475"/>
    </source>
</evidence>
<comment type="caution">
    <text evidence="9">The sequence shown here is derived from an EMBL/GenBank/DDBJ whole genome shotgun (WGS) entry which is preliminary data.</text>
</comment>
<feature type="domain" description="Polysaccharide chain length determinant N-terminal" evidence="7">
    <location>
        <begin position="29"/>
        <end position="120"/>
    </location>
</feature>
<feature type="transmembrane region" description="Helical" evidence="6">
    <location>
        <begin position="363"/>
        <end position="382"/>
    </location>
</feature>
<dbReference type="InterPro" id="IPR050445">
    <property type="entry name" value="Bact_polysacc_biosynth/exp"/>
</dbReference>
<dbReference type="PANTHER" id="PTHR32309">
    <property type="entry name" value="TYROSINE-PROTEIN KINASE"/>
    <property type="match status" value="1"/>
</dbReference>
<proteinExistence type="predicted"/>
<evidence type="ECO:0000259" key="8">
    <source>
        <dbReference type="Pfam" id="PF13807"/>
    </source>
</evidence>
<accession>A0A852VJ89</accession>
<keyword evidence="4 6" id="KW-1133">Transmembrane helix</keyword>
<name>A0A852VJ89_9BACT</name>
<evidence type="ECO:0000256" key="1">
    <source>
        <dbReference type="ARBA" id="ARBA00004651"/>
    </source>
</evidence>
<feature type="domain" description="Tyrosine-protein kinase G-rich" evidence="8">
    <location>
        <begin position="309"/>
        <end position="384"/>
    </location>
</feature>
<evidence type="ECO:0000256" key="3">
    <source>
        <dbReference type="ARBA" id="ARBA00022692"/>
    </source>
</evidence>
<evidence type="ECO:0000256" key="4">
    <source>
        <dbReference type="ARBA" id="ARBA00022989"/>
    </source>
</evidence>
<dbReference type="GO" id="GO:0004713">
    <property type="term" value="F:protein tyrosine kinase activity"/>
    <property type="evidence" value="ECO:0007669"/>
    <property type="project" value="TreeGrafter"/>
</dbReference>
<dbReference type="InterPro" id="IPR032807">
    <property type="entry name" value="GNVR"/>
</dbReference>
<dbReference type="InterPro" id="IPR003856">
    <property type="entry name" value="LPS_length_determ_N"/>
</dbReference>
<evidence type="ECO:0000313" key="10">
    <source>
        <dbReference type="Proteomes" id="UP000564385"/>
    </source>
</evidence>
<dbReference type="PANTHER" id="PTHR32309:SF13">
    <property type="entry name" value="FERRIC ENTEROBACTIN TRANSPORT PROTEIN FEPE"/>
    <property type="match status" value="1"/>
</dbReference>
<reference evidence="9 10" key="1">
    <citation type="submission" date="2020-07" db="EMBL/GenBank/DDBJ databases">
        <title>Genomic Encyclopedia of Type Strains, Phase IV (KMG-V): Genome sequencing to study the core and pangenomes of soil and plant-associated prokaryotes.</title>
        <authorList>
            <person name="Whitman W."/>
        </authorList>
    </citation>
    <scope>NUCLEOTIDE SEQUENCE [LARGE SCALE GENOMIC DNA]</scope>
    <source>
        <strain evidence="9 10">M8UP22</strain>
    </source>
</reference>
<evidence type="ECO:0000256" key="5">
    <source>
        <dbReference type="ARBA" id="ARBA00023136"/>
    </source>
</evidence>
<feature type="transmembrane region" description="Helical" evidence="6">
    <location>
        <begin position="43"/>
        <end position="66"/>
    </location>
</feature>
<gene>
    <name evidence="9" type="ORF">HDF08_003331</name>
</gene>
<sequence length="392" mass="42542">MPIETPTQSESSNISESTSLVFTENEPLSLTLVLQILQRSRRFILKTAAITFILATILAFILPPYYTATGSFVPPGANNTSSAAALMGQLSAIGAGSLLGGKGQGDLYVGILKSHTVARDIVQRFNLMQVYKVKKESLAEKKLLSESEFTLGTKDPIVTVSVTDKSPERARDLAAGYLQTLQATSAGLALSESSQRRLFYEQRLAKEKDDLANAEVALKLEEEKSGLVAPVGQMASNIQAQAQVQAQITDLQTRLAALLMNETEQNPDILRLRTQIESLQSQASQLAKGNGKNPTGSLSSALVPGLELDYIRKAREVKYHQALFEIIAKQYEAARLDEAKDSPLQVLDQPVLPDMKSGPHRSLIMALGLVIGVLGSSAWVLLRADTIKRVVR</sequence>
<dbReference type="EMBL" id="JACCCU010000002">
    <property type="protein sequence ID" value="NYF91229.1"/>
    <property type="molecule type" value="Genomic_DNA"/>
</dbReference>
<keyword evidence="2" id="KW-1003">Cell membrane</keyword>
<evidence type="ECO:0000256" key="6">
    <source>
        <dbReference type="SAM" id="Phobius"/>
    </source>
</evidence>
<evidence type="ECO:0000313" key="9">
    <source>
        <dbReference type="EMBL" id="NYF91229.1"/>
    </source>
</evidence>
<protein>
    <submittedName>
        <fullName evidence="9">LPS O-antigen subunit length determinant protein (WzzB/FepE family)</fullName>
    </submittedName>
</protein>
<dbReference type="AlphaFoldDB" id="A0A852VJ89"/>
<dbReference type="Pfam" id="PF02706">
    <property type="entry name" value="Wzz"/>
    <property type="match status" value="1"/>
</dbReference>